<evidence type="ECO:0000313" key="3">
    <source>
        <dbReference type="Proteomes" id="UP000011761"/>
    </source>
</evidence>
<protein>
    <recommendedName>
        <fullName evidence="4">UBA domain-containing protein</fullName>
    </recommendedName>
</protein>
<sequence length="825" mass="91849">MAAIEPSEEHIDMLMSVYGADRNTAWQYLKAKQNNVEQAANALMDGEDITQQLSAGAWDESHWGADRDGGMESIDSNLRPLTTTAPPSRAPSRNSMHPSTKQDEDEQLAEAIRMSQMTTLEKPRGPVDIQMPDFDLYEQEVGRVSGDGKEVKFGPATRDKHYEAARWALVPTSQAASEVIPDVDVEHRKNVPGEPRFLKYQPEADYLPNLLTICHAIAGAREAMLQRKNVRSSYGEDAEWWKGHPISMPRIVHVDSGELVNEETENFRTLIMDVQRLMGALDQSERSYVSIKAMLHNSNLQTKRPGEIATDSIVQTFLEHWSAAVADSMGMGAELFKTSLRSADEEAIHLLDLTVGVPENEKIDLNEVLDARFWNAGANGTDVDRIEDLPAHVLVMRLRNTSREAKQLRVDIPTDFSMDKYLSEFEHVSGPIRQELGRSRARIKKLSDLEKRLTTWRHPKKDKIIDPRALLKHTHGALTGRHDVDEDKDALPNGVAVDGDGSIPTHHDDVTQKLEKVIASIDDKLTLLAAEKEKARAAMAQLSRDPVPLEQSRTRYTLRGVATKPNITYVLTTKEDEDEDQVMLLDNEDDTTPEGMQWWRIEYNVDASGTGAKIMKTKTPGYDVIRAVELEHHSALLVYGSNVVNDIIHYDPTLPPSLQEFVEKDNEHFRAELQDAVSNVPPPAYQFGHTDAYQDVPRVSVEAAEAEPRDSLDSIRVEGGDSDSDQPEYNDFATMDSHHSFGLPPPIKQGQYVATEDAGPTAEIHLDELMEEAGEGQEVEMMEKRGQALIPGLNSAAGSGMDDVRGEQDDGVGGSMSHVEDLKGM</sequence>
<feature type="region of interest" description="Disordered" evidence="1">
    <location>
        <begin position="704"/>
        <end position="727"/>
    </location>
</feature>
<gene>
    <name evidence="2" type="ORF">BAUCODRAFT_121820</name>
</gene>
<dbReference type="GO" id="GO:0005829">
    <property type="term" value="C:cytosol"/>
    <property type="evidence" value="ECO:0007669"/>
    <property type="project" value="TreeGrafter"/>
</dbReference>
<dbReference type="KEGG" id="bcom:BAUCODRAFT_121820"/>
<dbReference type="AlphaFoldDB" id="M2LSB1"/>
<feature type="region of interest" description="Disordered" evidence="1">
    <location>
        <begin position="60"/>
        <end position="106"/>
    </location>
</feature>
<dbReference type="InterPro" id="IPR055335">
    <property type="entry name" value="Ucp6/RUP1"/>
</dbReference>
<dbReference type="PANTHER" id="PTHR39597">
    <property type="entry name" value="UBA DOMAIN-CONTAINING PROTEIN RUP1"/>
    <property type="match status" value="1"/>
</dbReference>
<dbReference type="EMBL" id="KB445554">
    <property type="protein sequence ID" value="EMC97362.1"/>
    <property type="molecule type" value="Genomic_DNA"/>
</dbReference>
<accession>M2LSB1</accession>
<dbReference type="PANTHER" id="PTHR39597:SF1">
    <property type="entry name" value="UBA DOMAIN-CONTAINING PROTEIN RUP1"/>
    <property type="match status" value="1"/>
</dbReference>
<evidence type="ECO:0000313" key="2">
    <source>
        <dbReference type="EMBL" id="EMC97362.1"/>
    </source>
</evidence>
<dbReference type="OMA" id="WAMTLFN"/>
<dbReference type="HOGENOM" id="CLU_005620_1_0_1"/>
<proteinExistence type="predicted"/>
<dbReference type="OrthoDB" id="4489171at2759"/>
<dbReference type="InterPro" id="IPR009060">
    <property type="entry name" value="UBA-like_sf"/>
</dbReference>
<dbReference type="STRING" id="717646.M2LSB1"/>
<dbReference type="GO" id="GO:0005634">
    <property type="term" value="C:nucleus"/>
    <property type="evidence" value="ECO:0007669"/>
    <property type="project" value="TreeGrafter"/>
</dbReference>
<dbReference type="Proteomes" id="UP000011761">
    <property type="component" value="Unassembled WGS sequence"/>
</dbReference>
<dbReference type="SUPFAM" id="SSF46934">
    <property type="entry name" value="UBA-like"/>
    <property type="match status" value="1"/>
</dbReference>
<dbReference type="GO" id="GO:0016579">
    <property type="term" value="P:protein deubiquitination"/>
    <property type="evidence" value="ECO:0007669"/>
    <property type="project" value="TreeGrafter"/>
</dbReference>
<evidence type="ECO:0008006" key="4">
    <source>
        <dbReference type="Google" id="ProtNLM"/>
    </source>
</evidence>
<feature type="region of interest" description="Disordered" evidence="1">
    <location>
        <begin position="792"/>
        <end position="825"/>
    </location>
</feature>
<organism evidence="2 3">
    <name type="scientific">Baudoinia panamericana (strain UAMH 10762)</name>
    <name type="common">Angels' share fungus</name>
    <name type="synonym">Baudoinia compniacensis (strain UAMH 10762)</name>
    <dbReference type="NCBI Taxonomy" id="717646"/>
    <lineage>
        <taxon>Eukaryota</taxon>
        <taxon>Fungi</taxon>
        <taxon>Dikarya</taxon>
        <taxon>Ascomycota</taxon>
        <taxon>Pezizomycotina</taxon>
        <taxon>Dothideomycetes</taxon>
        <taxon>Dothideomycetidae</taxon>
        <taxon>Mycosphaerellales</taxon>
        <taxon>Teratosphaeriaceae</taxon>
        <taxon>Baudoinia</taxon>
    </lineage>
</organism>
<feature type="compositionally biased region" description="Basic and acidic residues" evidence="1">
    <location>
        <begin position="706"/>
        <end position="719"/>
    </location>
</feature>
<keyword evidence="3" id="KW-1185">Reference proteome</keyword>
<feature type="compositionally biased region" description="Polar residues" evidence="1">
    <location>
        <begin position="74"/>
        <end position="99"/>
    </location>
</feature>
<reference evidence="2 3" key="1">
    <citation type="journal article" date="2012" name="PLoS Pathog.">
        <title>Diverse lifestyles and strategies of plant pathogenesis encoded in the genomes of eighteen Dothideomycetes fungi.</title>
        <authorList>
            <person name="Ohm R.A."/>
            <person name="Feau N."/>
            <person name="Henrissat B."/>
            <person name="Schoch C.L."/>
            <person name="Horwitz B.A."/>
            <person name="Barry K.W."/>
            <person name="Condon B.J."/>
            <person name="Copeland A.C."/>
            <person name="Dhillon B."/>
            <person name="Glaser F."/>
            <person name="Hesse C.N."/>
            <person name="Kosti I."/>
            <person name="LaButti K."/>
            <person name="Lindquist E.A."/>
            <person name="Lucas S."/>
            <person name="Salamov A.A."/>
            <person name="Bradshaw R.E."/>
            <person name="Ciuffetti L."/>
            <person name="Hamelin R.C."/>
            <person name="Kema G.H.J."/>
            <person name="Lawrence C."/>
            <person name="Scott J.A."/>
            <person name="Spatafora J.W."/>
            <person name="Turgeon B.G."/>
            <person name="de Wit P.J.G.M."/>
            <person name="Zhong S."/>
            <person name="Goodwin S.B."/>
            <person name="Grigoriev I.V."/>
        </authorList>
    </citation>
    <scope>NUCLEOTIDE SEQUENCE [LARGE SCALE GENOMIC DNA]</scope>
    <source>
        <strain evidence="2 3">UAMH 10762</strain>
    </source>
</reference>
<evidence type="ECO:0000256" key="1">
    <source>
        <dbReference type="SAM" id="MobiDB-lite"/>
    </source>
</evidence>
<feature type="compositionally biased region" description="Basic and acidic residues" evidence="1">
    <location>
        <begin position="60"/>
        <end position="70"/>
    </location>
</feature>
<dbReference type="GeneID" id="19107642"/>
<name>M2LSB1_BAUPA</name>
<dbReference type="RefSeq" id="XP_007675777.1">
    <property type="nucleotide sequence ID" value="XM_007677587.1"/>
</dbReference>
<dbReference type="eggNOG" id="ENOG502S0Z0">
    <property type="taxonomic scope" value="Eukaryota"/>
</dbReference>